<dbReference type="HOGENOM" id="CLU_076268_0_0_1"/>
<name>A0A077RTW5_WHEAT</name>
<sequence>MEAAHGNWVALPSDLLSCVGALLIVPGCICFRAVCRRWREAIPEEQAVAMPAPWVIIPRVDGCSDSFIVLSAPTMNCFRWTPPGGARARCVGSNGSWLAIVTIMDHDLEFELDVVVRKVTTDRWLRLPELVGGDHEGIRREMDVAYHQGKFYYMATSGQVWVVDMAVPSPSPVPLDVLEPPFNGMVMCRGYHLAFSGDGALHVVWSRSAGDGYPWSCNLRDMAVMRFDPEASGEEQWTPARSIVGRARSSSAIATSPYRSPWTAMLAQNYGLASSPRINQRCTIS</sequence>
<organism evidence="2">
    <name type="scientific">Triticum aestivum</name>
    <name type="common">Wheat</name>
    <dbReference type="NCBI Taxonomy" id="4565"/>
    <lineage>
        <taxon>Eukaryota</taxon>
        <taxon>Viridiplantae</taxon>
        <taxon>Streptophyta</taxon>
        <taxon>Embryophyta</taxon>
        <taxon>Tracheophyta</taxon>
        <taxon>Spermatophyta</taxon>
        <taxon>Magnoliopsida</taxon>
        <taxon>Liliopsida</taxon>
        <taxon>Poales</taxon>
        <taxon>Poaceae</taxon>
        <taxon>BOP clade</taxon>
        <taxon>Pooideae</taxon>
        <taxon>Triticodae</taxon>
        <taxon>Triticeae</taxon>
        <taxon>Triticinae</taxon>
        <taxon>Triticum</taxon>
    </lineage>
</organism>
<dbReference type="AlphaFoldDB" id="A0A077RTW5"/>
<dbReference type="SUPFAM" id="SSF69304">
    <property type="entry name" value="Tricorn protease N-terminal domain"/>
    <property type="match status" value="1"/>
</dbReference>
<evidence type="ECO:0000259" key="1">
    <source>
        <dbReference type="Pfam" id="PF03478"/>
    </source>
</evidence>
<dbReference type="PANTHER" id="PTHR34708">
    <property type="entry name" value="OS07G0440000 PROTEIN"/>
    <property type="match status" value="1"/>
</dbReference>
<accession>A0A077RTW5</accession>
<proteinExistence type="predicted"/>
<evidence type="ECO:0000313" key="2">
    <source>
        <dbReference type="EMBL" id="CDM80441.1"/>
    </source>
</evidence>
<dbReference type="EMBL" id="HG670306">
    <property type="protein sequence ID" value="CDM80441.1"/>
    <property type="molecule type" value="Genomic_DNA"/>
</dbReference>
<protein>
    <recommendedName>
        <fullName evidence="1">KIB1-4 beta-propeller domain-containing protein</fullName>
    </recommendedName>
</protein>
<dbReference type="PANTHER" id="PTHR34708:SF2">
    <property type="entry name" value="OS07G0440000 PROTEIN"/>
    <property type="match status" value="1"/>
</dbReference>
<dbReference type="InterPro" id="IPR005174">
    <property type="entry name" value="KIB1-4_b-propeller"/>
</dbReference>
<reference evidence="2" key="1">
    <citation type="journal article" date="2014" name="Science">
        <title>Structural and functional partitioning of bread wheat chromosome 3B.</title>
        <authorList>
            <person name="Choulet F."/>
            <person name="Alberti A."/>
            <person name="Theil S."/>
            <person name="Glover N."/>
            <person name="Barbe V."/>
            <person name="Daron J."/>
            <person name="Pingault L."/>
            <person name="Sourdille P."/>
            <person name="Couloux A."/>
            <person name="Paux E."/>
            <person name="Leroy P."/>
            <person name="Mangenot S."/>
            <person name="Guilhot N."/>
            <person name="Le Gouis J."/>
            <person name="Balfourier F."/>
            <person name="Alaux M."/>
            <person name="Jamilloux V."/>
            <person name="Poulain J."/>
            <person name="Durand C."/>
            <person name="Bellec A."/>
            <person name="Gaspin C."/>
            <person name="Safar J."/>
            <person name="Dolezel J."/>
            <person name="Rogers J."/>
            <person name="Vandepoele K."/>
            <person name="Aury J.M."/>
            <person name="Mayer K."/>
            <person name="Berges H."/>
            <person name="Quesneville H."/>
            <person name="Wincker P."/>
            <person name="Feuillet C."/>
        </authorList>
    </citation>
    <scope>NUCLEOTIDE SEQUENCE</scope>
</reference>
<dbReference type="Pfam" id="PF03478">
    <property type="entry name" value="Beta-prop_KIB1-4"/>
    <property type="match status" value="1"/>
</dbReference>
<gene>
    <name evidence="2" type="ORF">TRAES_3BF050600040CFD_c1</name>
</gene>
<feature type="domain" description="KIB1-4 beta-propeller" evidence="1">
    <location>
        <begin position="120"/>
        <end position="245"/>
    </location>
</feature>